<proteinExistence type="inferred from homology"/>
<reference evidence="8" key="1">
    <citation type="submission" date="2014-09" db="EMBL/GenBank/DDBJ databases">
        <title>Genomic characterization and comparison of seven Myoviridae bacteriophage infecting Bacillus thuringiensis.</title>
        <authorList>
            <person name="Sauder A.B."/>
            <person name="McKenzie Q.R."/>
            <person name="Temple L.M."/>
            <person name="Alexis B.K."/>
            <person name="Al-Atrache Z."/>
            <person name="Lewis L.O."/>
            <person name="Loesser-Casey K.E."/>
            <person name="Mitchell K.J."/>
        </authorList>
    </citation>
    <scope>NUCLEOTIDE SEQUENCE [LARGE SCALE GENOMIC DNA]</scope>
</reference>
<feature type="region of interest" description="Disordered" evidence="5">
    <location>
        <begin position="340"/>
        <end position="368"/>
    </location>
</feature>
<dbReference type="InterPro" id="IPR051202">
    <property type="entry name" value="Peptidase_C40"/>
</dbReference>
<evidence type="ECO:0000256" key="3">
    <source>
        <dbReference type="ARBA" id="ARBA00022801"/>
    </source>
</evidence>
<dbReference type="GO" id="GO:0008234">
    <property type="term" value="F:cysteine-type peptidase activity"/>
    <property type="evidence" value="ECO:0007669"/>
    <property type="project" value="UniProtKB-KW"/>
</dbReference>
<dbReference type="KEGG" id="vg:20283077"/>
<dbReference type="GO" id="GO:0001897">
    <property type="term" value="P:symbiont-mediated cytolysis of host cell"/>
    <property type="evidence" value="ECO:0007669"/>
    <property type="project" value="UniProtKB-ARBA"/>
</dbReference>
<evidence type="ECO:0000256" key="2">
    <source>
        <dbReference type="ARBA" id="ARBA00022670"/>
    </source>
</evidence>
<keyword evidence="3" id="KW-0378">Hydrolase</keyword>
<evidence type="ECO:0000256" key="1">
    <source>
        <dbReference type="ARBA" id="ARBA00007074"/>
    </source>
</evidence>
<sequence>MVQIQKRYPTFEIQLITEDTSYELTYDTKKQLSSDSFDNAIISFSCKNSMTDDSPAFALIVTAVDKWDKILNANDLIRIKVFPDVTDKVPDNPYIMVGMISDIKKDGEYANGTLVYRITGQAMTKALINFQVGVIQQFAAISPSFGWLPDGTEQGLHFSNNSAAGIGDELMDRFLYKYAQYKFTNGKGLQDYFTHRFESWKEDESLLDPSPFVNYQGSLRQFLEDIVAKPFNELFFEYTVDGQCAAVMRPTPFDPDKWNALETYKFKSDIVIQESFGKNDNEAFSVYVVQAPNLLEYNSLDLGVFPRFHPELIKKYGYKRLDAQNRYLMSADKAMQGNNAANGGLTNLPNTGGTGTPTPTPNPGGGTATPTPMVMTAPQPTTRTVTQPAFADVDAFIRSSNYNDPETLRKRRTEVEAGLKAKYPSMTQSMTTSIVDALKNGTFNADTYKQIANSATGDTNQTNSSEKSVDNAKLKAFTDRLYNWYCENPNFYSGDIRVLGNPMYRVGTRLHYEDAEQETTWEFYLESVQHEFSFTNGYSTILGVTRGLPENGKARFTNLWGKSEDFKGGYLGEETMAQLAEKAKQAQQQAGGGAGGATGGMGSGAGSGVAMQALGTAREMTSKPSVYVFGGGRSGSNPFLNSPIKIDCSSFVWWCYNLHGVQLNGGATGMTTDTIAKDSRLQVISPRGGDKNAAYAALREGDIIYFDTYKSDGHVGIYSGNSKFIGSQSSPGIHEEDLTTSYWKKVFNGHVRRFTG</sequence>
<dbReference type="PANTHER" id="PTHR47053">
    <property type="entry name" value="MUREIN DD-ENDOPEPTIDASE MEPH-RELATED"/>
    <property type="match status" value="1"/>
</dbReference>
<keyword evidence="2" id="KW-0645">Protease</keyword>
<dbReference type="PROSITE" id="PS51935">
    <property type="entry name" value="NLPC_P60"/>
    <property type="match status" value="1"/>
</dbReference>
<evidence type="ECO:0000313" key="7">
    <source>
        <dbReference type="EMBL" id="AIF71966.1"/>
    </source>
</evidence>
<protein>
    <submittedName>
        <fullName evidence="7">Tail lysin 1</fullName>
    </submittedName>
</protein>
<reference evidence="7 8" key="2">
    <citation type="journal article" date="2016" name="Virology (Lond)">
        <title>Genomic characterization and comparison of seven Myoviridae bacteriophage infecting Bacillus thuringiensis.</title>
        <authorList>
            <person name="Sauder A.B."/>
            <person name="Quinn M.R."/>
            <person name="Brouillette A."/>
            <person name="Caruso S."/>
            <person name="Cresawn S."/>
            <person name="Erill I."/>
            <person name="Lewis L."/>
            <person name="Loesser-Casey K."/>
            <person name="Pate M."/>
            <person name="Scott C."/>
            <person name="Stockwell S."/>
            <person name="Temple L."/>
        </authorList>
    </citation>
    <scope>NUCLEOTIDE SEQUENCE [LARGE SCALE GENOMIC DNA]</scope>
</reference>
<keyword evidence="8" id="KW-1185">Reference proteome</keyword>
<comment type="similarity">
    <text evidence="1">Belongs to the peptidase C40 family.</text>
</comment>
<keyword evidence="4" id="KW-0788">Thiol protease</keyword>
<name>A0A075M4J8_9CAUD</name>
<dbReference type="PANTHER" id="PTHR47053:SF1">
    <property type="entry name" value="MUREIN DD-ENDOPEPTIDASE MEPH-RELATED"/>
    <property type="match status" value="1"/>
</dbReference>
<evidence type="ECO:0000313" key="8">
    <source>
        <dbReference type="Proteomes" id="UP000028561"/>
    </source>
</evidence>
<dbReference type="Pfam" id="PF00877">
    <property type="entry name" value="NLPC_P60"/>
    <property type="match status" value="1"/>
</dbReference>
<evidence type="ECO:0000256" key="5">
    <source>
        <dbReference type="SAM" id="MobiDB-lite"/>
    </source>
</evidence>
<dbReference type="GO" id="GO:0006508">
    <property type="term" value="P:proteolysis"/>
    <property type="evidence" value="ECO:0007669"/>
    <property type="project" value="UniProtKB-KW"/>
</dbReference>
<dbReference type="RefSeq" id="YP_009055855.1">
    <property type="nucleotide sequence ID" value="NC_024788.1"/>
</dbReference>
<dbReference type="Gene3D" id="3.90.1720.10">
    <property type="entry name" value="endopeptidase domain like (from Nostoc punctiforme)"/>
    <property type="match status" value="1"/>
</dbReference>
<dbReference type="InterPro" id="IPR000064">
    <property type="entry name" value="NLP_P60_dom"/>
</dbReference>
<dbReference type="EMBL" id="KJ489402">
    <property type="protein sequence ID" value="AIF71966.1"/>
    <property type="molecule type" value="Genomic_DNA"/>
</dbReference>
<organism evidence="7 8">
    <name type="scientific">Bacillus phage Riley</name>
    <dbReference type="NCBI Taxonomy" id="1486662"/>
    <lineage>
        <taxon>Viruses</taxon>
        <taxon>Duplodnaviria</taxon>
        <taxon>Heunggongvirae</taxon>
        <taxon>Uroviricota</taxon>
        <taxon>Caudoviricetes</taxon>
        <taxon>Herelleviridae</taxon>
        <taxon>Bastillevirinae</taxon>
        <taxon>Bequatrovirus</taxon>
        <taxon>Bequatrovirus riley</taxon>
    </lineage>
</organism>
<dbReference type="SUPFAM" id="SSF54001">
    <property type="entry name" value="Cysteine proteinases"/>
    <property type="match status" value="1"/>
</dbReference>
<evidence type="ECO:0000259" key="6">
    <source>
        <dbReference type="PROSITE" id="PS51935"/>
    </source>
</evidence>
<dbReference type="InterPro" id="IPR038765">
    <property type="entry name" value="Papain-like_cys_pep_sf"/>
</dbReference>
<dbReference type="Proteomes" id="UP000028561">
    <property type="component" value="Segment"/>
</dbReference>
<feature type="domain" description="NlpC/P60" evidence="6">
    <location>
        <begin position="607"/>
        <end position="754"/>
    </location>
</feature>
<feature type="compositionally biased region" description="Low complexity" evidence="5">
    <location>
        <begin position="340"/>
        <end position="351"/>
    </location>
</feature>
<dbReference type="GeneID" id="20283077"/>
<accession>A0A075M4J8</accession>
<evidence type="ECO:0000256" key="4">
    <source>
        <dbReference type="ARBA" id="ARBA00022807"/>
    </source>
</evidence>